<evidence type="ECO:0000313" key="3">
    <source>
        <dbReference type="Proteomes" id="UP001165679"/>
    </source>
</evidence>
<reference evidence="2" key="1">
    <citation type="submission" date="2022-09" db="EMBL/GenBank/DDBJ databases">
        <title>Rhodovastum sp. nov. RN2-1 isolated from soil in Seongnam, South Korea.</title>
        <authorList>
            <person name="Le N.T."/>
        </authorList>
    </citation>
    <scope>NUCLEOTIDE SEQUENCE</scope>
    <source>
        <strain evidence="2">RN2-1</strain>
    </source>
</reference>
<evidence type="ECO:0000313" key="2">
    <source>
        <dbReference type="EMBL" id="MCW3476218.1"/>
    </source>
</evidence>
<proteinExistence type="predicted"/>
<dbReference type="PANTHER" id="PTHR35006:SF2">
    <property type="entry name" value="GLYOXALASE FAMILY PROTEIN (AFU_ORTHOLOGUE AFUA_5G14830)"/>
    <property type="match status" value="1"/>
</dbReference>
<keyword evidence="3" id="KW-1185">Reference proteome</keyword>
<dbReference type="PANTHER" id="PTHR35006">
    <property type="entry name" value="GLYOXALASE FAMILY PROTEIN (AFU_ORTHOLOGUE AFUA_5G14830)"/>
    <property type="match status" value="1"/>
</dbReference>
<dbReference type="InterPro" id="IPR029068">
    <property type="entry name" value="Glyas_Bleomycin-R_OHBP_Dase"/>
</dbReference>
<dbReference type="AlphaFoldDB" id="A0AA41YQ49"/>
<dbReference type="InterPro" id="IPR004360">
    <property type="entry name" value="Glyas_Fos-R_dOase_dom"/>
</dbReference>
<feature type="domain" description="VOC" evidence="1">
    <location>
        <begin position="1"/>
        <end position="122"/>
    </location>
</feature>
<dbReference type="CDD" id="cd07262">
    <property type="entry name" value="VOC_like"/>
    <property type="match status" value="1"/>
</dbReference>
<dbReference type="Gene3D" id="3.10.180.10">
    <property type="entry name" value="2,3-Dihydroxybiphenyl 1,2-Dioxygenase, domain 1"/>
    <property type="match status" value="1"/>
</dbReference>
<dbReference type="InterPro" id="IPR037523">
    <property type="entry name" value="VOC_core"/>
</dbReference>
<dbReference type="RefSeq" id="WP_264714980.1">
    <property type="nucleotide sequence ID" value="NZ_JAPDNT010000016.1"/>
</dbReference>
<protein>
    <submittedName>
        <fullName evidence="2">VOC family protein</fullName>
    </submittedName>
</protein>
<accession>A0AA41YQ49</accession>
<dbReference type="EMBL" id="JAPDNT010000016">
    <property type="protein sequence ID" value="MCW3476218.1"/>
    <property type="molecule type" value="Genomic_DNA"/>
</dbReference>
<dbReference type="Proteomes" id="UP001165679">
    <property type="component" value="Unassembled WGS sequence"/>
</dbReference>
<sequence length="125" mass="13226">MLDHVSFGVRDVAAARRFYDAVLGPLGYRCLHSGDDYAGYGAEAPGFWLSVAEHPVPADAKSGLHLCFVAPTRAAVDQFHAAGLAAGGRDNGAPGLRPDYGADYYAAFLVDPQGYRIEAHCDKAA</sequence>
<dbReference type="SUPFAM" id="SSF54593">
    <property type="entry name" value="Glyoxalase/Bleomycin resistance protein/Dihydroxybiphenyl dioxygenase"/>
    <property type="match status" value="1"/>
</dbReference>
<organism evidence="2 3">
    <name type="scientific">Limobrevibacterium gyesilva</name>
    <dbReference type="NCBI Taxonomy" id="2991712"/>
    <lineage>
        <taxon>Bacteria</taxon>
        <taxon>Pseudomonadati</taxon>
        <taxon>Pseudomonadota</taxon>
        <taxon>Alphaproteobacteria</taxon>
        <taxon>Acetobacterales</taxon>
        <taxon>Acetobacteraceae</taxon>
        <taxon>Limobrevibacterium</taxon>
    </lineage>
</organism>
<comment type="caution">
    <text evidence="2">The sequence shown here is derived from an EMBL/GenBank/DDBJ whole genome shotgun (WGS) entry which is preliminary data.</text>
</comment>
<reference evidence="2" key="2">
    <citation type="submission" date="2022-10" db="EMBL/GenBank/DDBJ databases">
        <authorList>
            <person name="Trinh H.N."/>
        </authorList>
    </citation>
    <scope>NUCLEOTIDE SEQUENCE</scope>
    <source>
        <strain evidence="2">RN2-1</strain>
    </source>
</reference>
<dbReference type="PROSITE" id="PS51819">
    <property type="entry name" value="VOC"/>
    <property type="match status" value="1"/>
</dbReference>
<dbReference type="Pfam" id="PF00903">
    <property type="entry name" value="Glyoxalase"/>
    <property type="match status" value="1"/>
</dbReference>
<name>A0AA41YQ49_9PROT</name>
<evidence type="ECO:0000259" key="1">
    <source>
        <dbReference type="PROSITE" id="PS51819"/>
    </source>
</evidence>
<gene>
    <name evidence="2" type="ORF">OL599_16685</name>
</gene>